<evidence type="ECO:0000313" key="2">
    <source>
        <dbReference type="EMBL" id="CAG8814524.1"/>
    </source>
</evidence>
<protein>
    <submittedName>
        <fullName evidence="2">26063_t:CDS:1</fullName>
    </submittedName>
</protein>
<keyword evidence="3" id="KW-1185">Reference proteome</keyword>
<gene>
    <name evidence="2" type="ORF">GMARGA_LOCUS26071</name>
</gene>
<name>A0ABN7W3S2_GIGMA</name>
<feature type="compositionally biased region" description="Acidic residues" evidence="1">
    <location>
        <begin position="62"/>
        <end position="74"/>
    </location>
</feature>
<proteinExistence type="predicted"/>
<evidence type="ECO:0000256" key="1">
    <source>
        <dbReference type="SAM" id="MobiDB-lite"/>
    </source>
</evidence>
<feature type="region of interest" description="Disordered" evidence="1">
    <location>
        <begin position="51"/>
        <end position="74"/>
    </location>
</feature>
<reference evidence="2 3" key="1">
    <citation type="submission" date="2021-06" db="EMBL/GenBank/DDBJ databases">
        <authorList>
            <person name="Kallberg Y."/>
            <person name="Tangrot J."/>
            <person name="Rosling A."/>
        </authorList>
    </citation>
    <scope>NUCLEOTIDE SEQUENCE [LARGE SCALE GENOMIC DNA]</scope>
    <source>
        <strain evidence="2 3">120-4 pot B 10/14</strain>
    </source>
</reference>
<organism evidence="2 3">
    <name type="scientific">Gigaspora margarita</name>
    <dbReference type="NCBI Taxonomy" id="4874"/>
    <lineage>
        <taxon>Eukaryota</taxon>
        <taxon>Fungi</taxon>
        <taxon>Fungi incertae sedis</taxon>
        <taxon>Mucoromycota</taxon>
        <taxon>Glomeromycotina</taxon>
        <taxon>Glomeromycetes</taxon>
        <taxon>Diversisporales</taxon>
        <taxon>Gigasporaceae</taxon>
        <taxon>Gigaspora</taxon>
    </lineage>
</organism>
<sequence>DRDEWYNNYNSALYPYNFHRKRDDENYKRDLPIFLNYKRDASPKANFHYYKLQKSSNKSDKQDEEDNEQNGDNQ</sequence>
<dbReference type="EMBL" id="CAJVQB010029731">
    <property type="protein sequence ID" value="CAG8814524.1"/>
    <property type="molecule type" value="Genomic_DNA"/>
</dbReference>
<dbReference type="Proteomes" id="UP000789901">
    <property type="component" value="Unassembled WGS sequence"/>
</dbReference>
<feature type="non-terminal residue" evidence="2">
    <location>
        <position position="1"/>
    </location>
</feature>
<evidence type="ECO:0000313" key="3">
    <source>
        <dbReference type="Proteomes" id="UP000789901"/>
    </source>
</evidence>
<comment type="caution">
    <text evidence="2">The sequence shown here is derived from an EMBL/GenBank/DDBJ whole genome shotgun (WGS) entry which is preliminary data.</text>
</comment>
<accession>A0ABN7W3S2</accession>